<evidence type="ECO:0000256" key="4">
    <source>
        <dbReference type="ARBA" id="ARBA00022801"/>
    </source>
</evidence>
<dbReference type="AlphaFoldDB" id="A0A9X2S7E1"/>
<dbReference type="InterPro" id="IPR036649">
    <property type="entry name" value="Pyrophosphatase_sf"/>
</dbReference>
<comment type="caution">
    <text evidence="8">The sequence shown here is derived from an EMBL/GenBank/DDBJ whole genome shotgun (WGS) entry which is preliminary data.</text>
</comment>
<dbReference type="GO" id="GO:0004427">
    <property type="term" value="F:inorganic diphosphate phosphatase activity"/>
    <property type="evidence" value="ECO:0007669"/>
    <property type="project" value="UniProtKB-UniRule"/>
</dbReference>
<evidence type="ECO:0000256" key="2">
    <source>
        <dbReference type="ARBA" id="ARBA00022490"/>
    </source>
</evidence>
<keyword evidence="9" id="KW-1185">Reference proteome</keyword>
<feature type="binding site" evidence="7">
    <location>
        <position position="128"/>
    </location>
    <ligand>
        <name>substrate</name>
    </ligand>
</feature>
<dbReference type="CDD" id="cd00412">
    <property type="entry name" value="pyrophosphatase"/>
    <property type="match status" value="1"/>
</dbReference>
<dbReference type="GO" id="GO:0005737">
    <property type="term" value="C:cytoplasm"/>
    <property type="evidence" value="ECO:0007669"/>
    <property type="project" value="UniProtKB-SubCell"/>
</dbReference>
<feature type="binding site" evidence="7">
    <location>
        <position position="91"/>
    </location>
    <ligand>
        <name>Mg(2+)</name>
        <dbReference type="ChEBI" id="CHEBI:18420"/>
        <label>1</label>
    </ligand>
</feature>
<evidence type="ECO:0000256" key="7">
    <source>
        <dbReference type="HAMAP-Rule" id="MF_00209"/>
    </source>
</evidence>
<dbReference type="SUPFAM" id="SSF50324">
    <property type="entry name" value="Inorganic pyrophosphatase"/>
    <property type="match status" value="1"/>
</dbReference>
<accession>A0A9X2S7E1</accession>
<comment type="subcellular location">
    <subcellularLocation>
        <location evidence="7">Cytoplasm</location>
    </subcellularLocation>
</comment>
<dbReference type="RefSeq" id="WP_081915205.1">
    <property type="nucleotide sequence ID" value="NZ_CABKTM010000025.1"/>
</dbReference>
<dbReference type="PROSITE" id="PS00387">
    <property type="entry name" value="PPASE"/>
    <property type="match status" value="1"/>
</dbReference>
<feature type="binding site" evidence="7">
    <location>
        <position position="59"/>
    </location>
    <ligand>
        <name>Mg(2+)</name>
        <dbReference type="ChEBI" id="CHEBI:18420"/>
        <label>2</label>
    </ligand>
</feature>
<evidence type="ECO:0000313" key="8">
    <source>
        <dbReference type="EMBL" id="MCR2044657.1"/>
    </source>
</evidence>
<dbReference type="Pfam" id="PF00719">
    <property type="entry name" value="Pyrophosphatase"/>
    <property type="match status" value="1"/>
</dbReference>
<organism evidence="8 9">
    <name type="scientific">Anaerosalibacter massiliensis</name>
    <dbReference type="NCBI Taxonomy" id="1347392"/>
    <lineage>
        <taxon>Bacteria</taxon>
        <taxon>Bacillati</taxon>
        <taxon>Bacillota</taxon>
        <taxon>Tissierellia</taxon>
        <taxon>Tissierellales</taxon>
        <taxon>Sporanaerobacteraceae</taxon>
        <taxon>Anaerosalibacter</taxon>
    </lineage>
</organism>
<keyword evidence="5 7" id="KW-0460">Magnesium</keyword>
<dbReference type="GO" id="GO:0000287">
    <property type="term" value="F:magnesium ion binding"/>
    <property type="evidence" value="ECO:0007669"/>
    <property type="project" value="UniProtKB-UniRule"/>
</dbReference>
<comment type="catalytic activity">
    <reaction evidence="6 7">
        <text>diphosphate + H2O = 2 phosphate + H(+)</text>
        <dbReference type="Rhea" id="RHEA:24576"/>
        <dbReference type="ChEBI" id="CHEBI:15377"/>
        <dbReference type="ChEBI" id="CHEBI:15378"/>
        <dbReference type="ChEBI" id="CHEBI:33019"/>
        <dbReference type="ChEBI" id="CHEBI:43474"/>
        <dbReference type="EC" id="3.6.1.1"/>
    </reaction>
</comment>
<sequence length="163" mass="18772">MNKIVEAFIEIPKGSSNKYEYDLERKVFVLDRALFSPMYYPADYGFVPYTLAEDGDPLDIMVIMSNPTFPGCLIESRVIGMFLMEDEKGKDEKIISVPVSDPRYEDIQTIENMGAHLKKEFEHFFSEYKQLEGKEVHVKGWAGVEEALKAIETSKENFKNKNL</sequence>
<dbReference type="HAMAP" id="MF_00209">
    <property type="entry name" value="Inorganic_PPase"/>
    <property type="match status" value="1"/>
</dbReference>
<feature type="binding site" evidence="7">
    <location>
        <position position="54"/>
    </location>
    <ligand>
        <name>Mg(2+)</name>
        <dbReference type="ChEBI" id="CHEBI:18420"/>
        <label>1</label>
    </ligand>
</feature>
<dbReference type="FunFam" id="3.90.80.10:FF:000003">
    <property type="entry name" value="Inorganic pyrophosphatase"/>
    <property type="match status" value="1"/>
</dbReference>
<dbReference type="InterPro" id="IPR008162">
    <property type="entry name" value="Pyrophosphatase"/>
</dbReference>
<dbReference type="GO" id="GO:0006796">
    <property type="term" value="P:phosphate-containing compound metabolic process"/>
    <property type="evidence" value="ECO:0007669"/>
    <property type="project" value="InterPro"/>
</dbReference>
<evidence type="ECO:0000256" key="5">
    <source>
        <dbReference type="ARBA" id="ARBA00022842"/>
    </source>
</evidence>
<dbReference type="PANTHER" id="PTHR10286">
    <property type="entry name" value="INORGANIC PYROPHOSPHATASE"/>
    <property type="match status" value="1"/>
</dbReference>
<dbReference type="EMBL" id="JANJZL010000007">
    <property type="protein sequence ID" value="MCR2044657.1"/>
    <property type="molecule type" value="Genomic_DNA"/>
</dbReference>
<dbReference type="Proteomes" id="UP001142078">
    <property type="component" value="Unassembled WGS sequence"/>
</dbReference>
<keyword evidence="2 7" id="KW-0963">Cytoplasm</keyword>
<dbReference type="EC" id="3.6.1.1" evidence="7"/>
<evidence type="ECO:0000256" key="3">
    <source>
        <dbReference type="ARBA" id="ARBA00022723"/>
    </source>
</evidence>
<keyword evidence="3 7" id="KW-0479">Metal-binding</keyword>
<comment type="similarity">
    <text evidence="7">Belongs to the PPase family.</text>
</comment>
<proteinExistence type="inferred from homology"/>
<keyword evidence="4 7" id="KW-0378">Hydrolase</keyword>
<gene>
    <name evidence="7" type="primary">ppa</name>
    <name evidence="8" type="ORF">NSA23_11120</name>
</gene>
<protein>
    <recommendedName>
        <fullName evidence="7">Inorganic pyrophosphatase</fullName>
        <ecNumber evidence="7">3.6.1.1</ecNumber>
    </recommendedName>
    <alternativeName>
        <fullName evidence="7">Pyrophosphate phospho-hydrolase</fullName>
        <shortName evidence="7">PPase</shortName>
    </alternativeName>
</protein>
<evidence type="ECO:0000313" key="9">
    <source>
        <dbReference type="Proteomes" id="UP001142078"/>
    </source>
</evidence>
<dbReference type="Gene3D" id="3.90.80.10">
    <property type="entry name" value="Inorganic pyrophosphatase"/>
    <property type="match status" value="1"/>
</dbReference>
<feature type="binding site" evidence="7">
    <location>
        <position position="32"/>
    </location>
    <ligand>
        <name>substrate</name>
    </ligand>
</feature>
<evidence type="ECO:0000256" key="1">
    <source>
        <dbReference type="ARBA" id="ARBA00001946"/>
    </source>
</evidence>
<dbReference type="OrthoDB" id="5187599at2"/>
<comment type="subunit">
    <text evidence="7">Homohexamer.</text>
</comment>
<comment type="cofactor">
    <cofactor evidence="1 7">
        <name>Mg(2+)</name>
        <dbReference type="ChEBI" id="CHEBI:18420"/>
    </cofactor>
</comment>
<comment type="function">
    <text evidence="7">Catalyzes the hydrolysis of inorganic pyrophosphate (PPi) forming two phosphate ions.</text>
</comment>
<evidence type="ECO:0000256" key="6">
    <source>
        <dbReference type="ARBA" id="ARBA00047820"/>
    </source>
</evidence>
<feature type="binding site" evidence="7">
    <location>
        <position position="44"/>
    </location>
    <ligand>
        <name>substrate</name>
    </ligand>
</feature>
<name>A0A9X2S7E1_9FIRM</name>
<feature type="binding site" evidence="7">
    <location>
        <position position="59"/>
    </location>
    <ligand>
        <name>Mg(2+)</name>
        <dbReference type="ChEBI" id="CHEBI:18420"/>
        <label>1</label>
    </ligand>
</feature>
<feature type="binding site" evidence="7">
    <location>
        <position position="18"/>
    </location>
    <ligand>
        <name>substrate</name>
    </ligand>
</feature>
<reference evidence="8" key="1">
    <citation type="submission" date="2022-07" db="EMBL/GenBank/DDBJ databases">
        <title>Enhanced cultured diversity of the mouse gut microbiota enables custom-made synthetic communities.</title>
        <authorList>
            <person name="Afrizal A."/>
        </authorList>
    </citation>
    <scope>NUCLEOTIDE SEQUENCE</scope>
    <source>
        <strain evidence="8">DSM 29482</strain>
    </source>
</reference>